<sequence>MTDGVSTRARDFDGLYKTLLEAHPQDALQLLCGARLRGGEVILDGPTEQPRQRSRQRDKVFLVRHDDGIPADIYHVEVQVKRTEDFQERMVAYWASLALKYTPTGHRIHQVVIWPLGGGYPGRFHRDQARLDYRAVNVPDDLDPDALLAGPLAPLALWSRKPPPDIVERVVDQIAATDHIEEKITQAELSMLVGGTLATQVLDALRRRDMSNILEQSELGREIAQRSREQANIEWMRALLLARFGEIDDLDDLALHLTADQDRDRNIARIVAGATLEELRS</sequence>
<dbReference type="RefSeq" id="WP_043533789.1">
    <property type="nucleotide sequence ID" value="NZ_BAABKU010000005.1"/>
</dbReference>
<name>A0A0A6WX03_ACTUT</name>
<organism evidence="1 2">
    <name type="scientific">Actinoplanes utahensis</name>
    <dbReference type="NCBI Taxonomy" id="1869"/>
    <lineage>
        <taxon>Bacteria</taxon>
        <taxon>Bacillati</taxon>
        <taxon>Actinomycetota</taxon>
        <taxon>Actinomycetes</taxon>
        <taxon>Micromonosporales</taxon>
        <taxon>Micromonosporaceae</taxon>
        <taxon>Actinoplanes</taxon>
    </lineage>
</organism>
<accession>A0A0A6WX03</accession>
<dbReference type="PANTHER" id="PTHR34613">
    <property type="entry name" value="SLL0800 PROTEIN"/>
    <property type="match status" value="1"/>
</dbReference>
<comment type="caution">
    <text evidence="1">The sequence shown here is derived from an EMBL/GenBank/DDBJ whole genome shotgun (WGS) entry which is preliminary data.</text>
</comment>
<proteinExistence type="predicted"/>
<dbReference type="PANTHER" id="PTHR34613:SF1">
    <property type="entry name" value="SLL6017 PROTEIN"/>
    <property type="match status" value="1"/>
</dbReference>
<dbReference type="OrthoDB" id="3288866at2"/>
<evidence type="ECO:0000313" key="1">
    <source>
        <dbReference type="EMBL" id="KHD72227.1"/>
    </source>
</evidence>
<evidence type="ECO:0008006" key="3">
    <source>
        <dbReference type="Google" id="ProtNLM"/>
    </source>
</evidence>
<evidence type="ECO:0000313" key="2">
    <source>
        <dbReference type="Proteomes" id="UP000054537"/>
    </source>
</evidence>
<gene>
    <name evidence="1" type="ORF">MB27_42125</name>
</gene>
<dbReference type="Proteomes" id="UP000054537">
    <property type="component" value="Unassembled WGS sequence"/>
</dbReference>
<reference evidence="1 2" key="1">
    <citation type="submission" date="2014-10" db="EMBL/GenBank/DDBJ databases">
        <title>Draft genome sequence of Actinoplanes utahensis NRRL 12052.</title>
        <authorList>
            <person name="Velasco-Bucheli B."/>
            <person name="del Cerro C."/>
            <person name="Hormigo D."/>
            <person name="Garcia J.L."/>
            <person name="Acebal C."/>
            <person name="Arroyo M."/>
            <person name="de la Mata I."/>
        </authorList>
    </citation>
    <scope>NUCLEOTIDE SEQUENCE [LARGE SCALE GENOMIC DNA]</scope>
    <source>
        <strain evidence="1 2">NRRL 12052</strain>
    </source>
</reference>
<keyword evidence="2" id="KW-1185">Reference proteome</keyword>
<dbReference type="AlphaFoldDB" id="A0A0A6WX03"/>
<protein>
    <recommendedName>
        <fullName evidence="3">Transposase (putative) YhgA-like domain-containing protein</fullName>
    </recommendedName>
</protein>
<dbReference type="EMBL" id="JRTT01000139">
    <property type="protein sequence ID" value="KHD72227.1"/>
    <property type="molecule type" value="Genomic_DNA"/>
</dbReference>
<dbReference type="STRING" id="1869.MB27_42125"/>